<evidence type="ECO:0000313" key="2">
    <source>
        <dbReference type="EMBL" id="PVE72144.1"/>
    </source>
</evidence>
<accession>A0A2T7WHW3</accession>
<feature type="compositionally biased region" description="Basic and acidic residues" evidence="1">
    <location>
        <begin position="18"/>
        <end position="32"/>
    </location>
</feature>
<dbReference type="Proteomes" id="UP000244649">
    <property type="component" value="Unassembled WGS sequence"/>
</dbReference>
<evidence type="ECO:0000313" key="3">
    <source>
        <dbReference type="Proteomes" id="UP000244649"/>
    </source>
</evidence>
<evidence type="ECO:0000256" key="1">
    <source>
        <dbReference type="SAM" id="MobiDB-lite"/>
    </source>
</evidence>
<feature type="region of interest" description="Disordered" evidence="1">
    <location>
        <begin position="128"/>
        <end position="151"/>
    </location>
</feature>
<feature type="compositionally biased region" description="Basic and acidic residues" evidence="1">
    <location>
        <begin position="128"/>
        <end position="139"/>
    </location>
</feature>
<gene>
    <name evidence="2" type="ORF">DC432_08950</name>
</gene>
<feature type="region of interest" description="Disordered" evidence="1">
    <location>
        <begin position="1"/>
        <end position="32"/>
    </location>
</feature>
<protein>
    <submittedName>
        <fullName evidence="2">Uncharacterized protein</fullName>
    </submittedName>
</protein>
<proteinExistence type="predicted"/>
<organism evidence="2 3">
    <name type="scientific">Microbacterium testaceum</name>
    <name type="common">Aureobacterium testaceum</name>
    <name type="synonym">Brevibacterium testaceum</name>
    <dbReference type="NCBI Taxonomy" id="2033"/>
    <lineage>
        <taxon>Bacteria</taxon>
        <taxon>Bacillati</taxon>
        <taxon>Actinomycetota</taxon>
        <taxon>Actinomycetes</taxon>
        <taxon>Micrococcales</taxon>
        <taxon>Microbacteriaceae</taxon>
        <taxon>Microbacterium</taxon>
    </lineage>
</organism>
<dbReference type="RefSeq" id="WP_116537582.1">
    <property type="nucleotide sequence ID" value="NZ_QDFT01000018.1"/>
</dbReference>
<comment type="caution">
    <text evidence="2">The sequence shown here is derived from an EMBL/GenBank/DDBJ whole genome shotgun (WGS) entry which is preliminary data.</text>
</comment>
<dbReference type="AlphaFoldDB" id="A0A2T7WHW3"/>
<sequence>MRSVFFSSDPIDDDDGDRFDGRSERIPSFEPPRDEIPVLSGPAGLLARADDVVIALMGVRVFSDGVEFLLDRHLRRGGRDPREWQLAQMDFAGHFGVADRTPGRLRWGLSLGDGQRLLLDDPFGFPDPHRHDAPSEPQRHTVRVTGGGGSGGGDDYTMHDGLWLWPLPPEGPLDIVVQWTTFGVAESRFSLDGGHLRALAAGVRPLWD</sequence>
<reference evidence="2 3" key="1">
    <citation type="submission" date="2018-04" db="EMBL/GenBank/DDBJ databases">
        <authorList>
            <person name="Go L.Y."/>
            <person name="Mitchell J.A."/>
        </authorList>
    </citation>
    <scope>NUCLEOTIDE SEQUENCE [LARGE SCALE GENOMIC DNA]</scope>
    <source>
        <strain evidence="2 3">TPD7010</strain>
    </source>
</reference>
<name>A0A2T7WHW3_MICTE</name>
<dbReference type="EMBL" id="QDFT01000018">
    <property type="protein sequence ID" value="PVE72144.1"/>
    <property type="molecule type" value="Genomic_DNA"/>
</dbReference>